<evidence type="ECO:0000313" key="15">
    <source>
        <dbReference type="EMBL" id="KAJ6224181.1"/>
    </source>
</evidence>
<organism evidence="15 16">
    <name type="scientific">Blomia tropicalis</name>
    <name type="common">Mite</name>
    <dbReference type="NCBI Taxonomy" id="40697"/>
    <lineage>
        <taxon>Eukaryota</taxon>
        <taxon>Metazoa</taxon>
        <taxon>Ecdysozoa</taxon>
        <taxon>Arthropoda</taxon>
        <taxon>Chelicerata</taxon>
        <taxon>Arachnida</taxon>
        <taxon>Acari</taxon>
        <taxon>Acariformes</taxon>
        <taxon>Sarcoptiformes</taxon>
        <taxon>Astigmata</taxon>
        <taxon>Glycyphagoidea</taxon>
        <taxon>Echimyopodidae</taxon>
        <taxon>Blomia</taxon>
    </lineage>
</organism>
<feature type="transmembrane region" description="Helical" evidence="14">
    <location>
        <begin position="118"/>
        <end position="138"/>
    </location>
</feature>
<keyword evidence="4" id="KW-0406">Ion transport</keyword>
<dbReference type="Pfam" id="PF10233">
    <property type="entry name" value="Cg6151-P"/>
    <property type="match status" value="1"/>
</dbReference>
<evidence type="ECO:0000256" key="4">
    <source>
        <dbReference type="ARBA" id="ARBA00022568"/>
    </source>
</evidence>
<keyword evidence="7 14" id="KW-1133">Transmembrane helix</keyword>
<feature type="transmembrane region" description="Helical" evidence="14">
    <location>
        <begin position="95"/>
        <end position="112"/>
    </location>
</feature>
<evidence type="ECO:0000256" key="10">
    <source>
        <dbReference type="ARBA" id="ARBA00023303"/>
    </source>
</evidence>
<dbReference type="SMART" id="SM01077">
    <property type="entry name" value="Cg6151-P"/>
    <property type="match status" value="1"/>
</dbReference>
<keyword evidence="5" id="KW-0107">Calcium channel</keyword>
<keyword evidence="9" id="KW-0966">Cell projection</keyword>
<evidence type="ECO:0000256" key="7">
    <source>
        <dbReference type="ARBA" id="ARBA00022989"/>
    </source>
</evidence>
<evidence type="ECO:0000256" key="11">
    <source>
        <dbReference type="ARBA" id="ARBA00023329"/>
    </source>
</evidence>
<evidence type="ECO:0000256" key="6">
    <source>
        <dbReference type="ARBA" id="ARBA00022692"/>
    </source>
</evidence>
<dbReference type="GO" id="GO:0030672">
    <property type="term" value="C:synaptic vesicle membrane"/>
    <property type="evidence" value="ECO:0007669"/>
    <property type="project" value="UniProtKB-SubCell"/>
</dbReference>
<dbReference type="Proteomes" id="UP001142055">
    <property type="component" value="Chromosome 1"/>
</dbReference>
<evidence type="ECO:0000256" key="2">
    <source>
        <dbReference type="ARBA" id="ARBA00010023"/>
    </source>
</evidence>
<dbReference type="InterPro" id="IPR019365">
    <property type="entry name" value="TVP18/Ca-channel_flower"/>
</dbReference>
<comment type="subcellular location">
    <subcellularLocation>
        <location evidence="1">Cytoplasmic vesicle</location>
        <location evidence="1">Secretory vesicle</location>
        <location evidence="1">Synaptic vesicle membrane</location>
        <topology evidence="1">Multi-pass membrane protein</topology>
    </subcellularLocation>
    <subcellularLocation>
        <location evidence="12">Presynaptic cell membrane</location>
    </subcellularLocation>
</comment>
<evidence type="ECO:0000256" key="3">
    <source>
        <dbReference type="ARBA" id="ARBA00016120"/>
    </source>
</evidence>
<gene>
    <name evidence="15" type="ORF">RDWZM_002726</name>
</gene>
<sequence>MNPSSPDGTGQAPQPTWWIEAWSSQITTGLALFLVLCGVLTTISFFTPVCIIAGILQLLASGIILSIEAPSFVPFLAFARPIGMFVEGKPHWFKAAFYGALALIPFVIGVGLGCFGFFFILGFLANLAIAGLYGKLLLGRKAERDDMRFQAGADGQPYSPTSP</sequence>
<dbReference type="AlphaFoldDB" id="A0A9Q0RRW4"/>
<feature type="transmembrane region" description="Helical" evidence="14">
    <location>
        <begin position="62"/>
        <end position="83"/>
    </location>
</feature>
<reference evidence="15" key="1">
    <citation type="submission" date="2022-12" db="EMBL/GenBank/DDBJ databases">
        <title>Genome assemblies of Blomia tropicalis.</title>
        <authorList>
            <person name="Cui Y."/>
        </authorList>
    </citation>
    <scope>NUCLEOTIDE SEQUENCE</scope>
    <source>
        <tissue evidence="15">Adult mites</tissue>
    </source>
</reference>
<dbReference type="PANTHER" id="PTHR13314:SF2">
    <property type="entry name" value="CALCIUM CHANNEL FLOWER HOMOLOG"/>
    <property type="match status" value="1"/>
</dbReference>
<evidence type="ECO:0000256" key="12">
    <source>
        <dbReference type="ARBA" id="ARBA00034111"/>
    </source>
</evidence>
<evidence type="ECO:0000256" key="14">
    <source>
        <dbReference type="SAM" id="Phobius"/>
    </source>
</evidence>
<dbReference type="PANTHER" id="PTHR13314">
    <property type="entry name" value="CALCIUM CHANNEL FLOWER HOMOLOG"/>
    <property type="match status" value="1"/>
</dbReference>
<keyword evidence="8 14" id="KW-0472">Membrane</keyword>
<evidence type="ECO:0000313" key="16">
    <source>
        <dbReference type="Proteomes" id="UP001142055"/>
    </source>
</evidence>
<comment type="subunit">
    <text evidence="13">Homomultimer. Associates with the dally/ magu complex.</text>
</comment>
<proteinExistence type="inferred from homology"/>
<keyword evidence="10" id="KW-0407">Ion channel</keyword>
<name>A0A9Q0RRW4_BLOTA</name>
<dbReference type="GO" id="GO:0005262">
    <property type="term" value="F:calcium channel activity"/>
    <property type="evidence" value="ECO:0007669"/>
    <property type="project" value="UniProtKB-KW"/>
</dbReference>
<accession>A0A9Q0RRW4</accession>
<dbReference type="OMA" id="CIELNTI"/>
<evidence type="ECO:0000256" key="9">
    <source>
        <dbReference type="ARBA" id="ARBA00023273"/>
    </source>
</evidence>
<keyword evidence="4" id="KW-0813">Transport</keyword>
<feature type="transmembrane region" description="Helical" evidence="14">
    <location>
        <begin position="30"/>
        <end position="56"/>
    </location>
</feature>
<comment type="similarity">
    <text evidence="2">Belongs to the calcium channel flower family.</text>
</comment>
<evidence type="ECO:0000256" key="13">
    <source>
        <dbReference type="ARBA" id="ARBA00046506"/>
    </source>
</evidence>
<dbReference type="EMBL" id="JAPWDV010000001">
    <property type="protein sequence ID" value="KAJ6224181.1"/>
    <property type="molecule type" value="Genomic_DNA"/>
</dbReference>
<keyword evidence="4" id="KW-0109">Calcium transport</keyword>
<keyword evidence="6 14" id="KW-0812">Transmembrane</keyword>
<keyword evidence="16" id="KW-1185">Reference proteome</keyword>
<keyword evidence="11" id="KW-0968">Cytoplasmic vesicle</keyword>
<evidence type="ECO:0000256" key="1">
    <source>
        <dbReference type="ARBA" id="ARBA00004644"/>
    </source>
</evidence>
<evidence type="ECO:0000256" key="8">
    <source>
        <dbReference type="ARBA" id="ARBA00023136"/>
    </source>
</evidence>
<protein>
    <recommendedName>
        <fullName evidence="3">Calcium channel flower</fullName>
    </recommendedName>
</protein>
<dbReference type="GO" id="GO:0016192">
    <property type="term" value="P:vesicle-mediated transport"/>
    <property type="evidence" value="ECO:0007669"/>
    <property type="project" value="TreeGrafter"/>
</dbReference>
<comment type="caution">
    <text evidence="15">The sequence shown here is derived from an EMBL/GenBank/DDBJ whole genome shotgun (WGS) entry which is preliminary data.</text>
</comment>
<evidence type="ECO:0000256" key="5">
    <source>
        <dbReference type="ARBA" id="ARBA00022673"/>
    </source>
</evidence>
<dbReference type="GO" id="GO:0042734">
    <property type="term" value="C:presynaptic membrane"/>
    <property type="evidence" value="ECO:0007669"/>
    <property type="project" value="UniProtKB-SubCell"/>
</dbReference>
<keyword evidence="4" id="KW-0106">Calcium</keyword>